<evidence type="ECO:0000313" key="6">
    <source>
        <dbReference type="Proteomes" id="UP001596060"/>
    </source>
</evidence>
<protein>
    <submittedName>
        <fullName evidence="5">Methyl-accepting chemotaxis protein</fullName>
    </submittedName>
</protein>
<dbReference type="EMBL" id="JBHSLU010000007">
    <property type="protein sequence ID" value="MFC5504273.1"/>
    <property type="molecule type" value="Genomic_DNA"/>
</dbReference>
<sequence length="486" mass="51655">MMNWTLDSVRSRVACVLLGLAFLHVPLLLLIELMLGRSVWLPTALAFGMAAAAWLLYATRGAAIVTQLALAIVLIAQVSLMVASLAGHPWQPDMHMYYFAVLALLAGFCDWRPIVLGAALTALHHLALQYILPAAVFYQGGSLGRVLLHAVIVVIETSFLTMVAVMLERMFVLNENSLAKAQENADRERQVAEREKQLGEEIARRSDLLRETVAVFRARMEEEMAVLDGAAGVMQAEAVALTTTSNEARGKTVVVSDATSETLLSIDHLSAASDQLAMSIGEIGRSVAHAADGTATAAELARRASSEIEVLARNSENVGAVVELIRSIAAQTSLLALNATIEAARAGEMGRGFAVVAGEVKTLSAQTAKATDEVSAQIGAMQDASQRSLKAIRDIVTAIGDVERVAEAISVSVQQQGQATGEIAHQVRMSFEGARRSADIVESFEAMTEGAHHAARQVQGSAEAVATHTREIRAEVAAFCGRVAAA</sequence>
<dbReference type="RefSeq" id="WP_066716786.1">
    <property type="nucleotide sequence ID" value="NZ_JBHSLU010000007.1"/>
</dbReference>
<evidence type="ECO:0000256" key="3">
    <source>
        <dbReference type="SAM" id="Phobius"/>
    </source>
</evidence>
<reference evidence="6" key="1">
    <citation type="journal article" date="2019" name="Int. J. Syst. Evol. Microbiol.">
        <title>The Global Catalogue of Microorganisms (GCM) 10K type strain sequencing project: providing services to taxonomists for standard genome sequencing and annotation.</title>
        <authorList>
            <consortium name="The Broad Institute Genomics Platform"/>
            <consortium name="The Broad Institute Genome Sequencing Center for Infectious Disease"/>
            <person name="Wu L."/>
            <person name="Ma J."/>
        </authorList>
    </citation>
    <scope>NUCLEOTIDE SEQUENCE [LARGE SCALE GENOMIC DNA]</scope>
    <source>
        <strain evidence="6">CCUG 43117</strain>
    </source>
</reference>
<gene>
    <name evidence="5" type="ORF">ACFPN9_03285</name>
</gene>
<dbReference type="Pfam" id="PF00015">
    <property type="entry name" value="MCPsignal"/>
    <property type="match status" value="1"/>
</dbReference>
<evidence type="ECO:0000256" key="1">
    <source>
        <dbReference type="ARBA" id="ARBA00023224"/>
    </source>
</evidence>
<feature type="transmembrane region" description="Helical" evidence="3">
    <location>
        <begin position="39"/>
        <end position="57"/>
    </location>
</feature>
<keyword evidence="3" id="KW-0472">Membrane</keyword>
<evidence type="ECO:0000313" key="5">
    <source>
        <dbReference type="EMBL" id="MFC5504273.1"/>
    </source>
</evidence>
<accession>A0ABW0NW40</accession>
<keyword evidence="3" id="KW-1133">Transmembrane helix</keyword>
<dbReference type="InterPro" id="IPR004089">
    <property type="entry name" value="MCPsignal_dom"/>
</dbReference>
<dbReference type="Gene3D" id="1.10.287.950">
    <property type="entry name" value="Methyl-accepting chemotaxis protein"/>
    <property type="match status" value="1"/>
</dbReference>
<organism evidence="5 6">
    <name type="scientific">Bosea massiliensis</name>
    <dbReference type="NCBI Taxonomy" id="151419"/>
    <lineage>
        <taxon>Bacteria</taxon>
        <taxon>Pseudomonadati</taxon>
        <taxon>Pseudomonadota</taxon>
        <taxon>Alphaproteobacteria</taxon>
        <taxon>Hyphomicrobiales</taxon>
        <taxon>Boseaceae</taxon>
        <taxon>Bosea</taxon>
    </lineage>
</organism>
<dbReference type="Proteomes" id="UP001596060">
    <property type="component" value="Unassembled WGS sequence"/>
</dbReference>
<dbReference type="SUPFAM" id="SSF58104">
    <property type="entry name" value="Methyl-accepting chemotaxis protein (MCP) signaling domain"/>
    <property type="match status" value="1"/>
</dbReference>
<feature type="transmembrane region" description="Helical" evidence="3">
    <location>
        <begin position="12"/>
        <end position="33"/>
    </location>
</feature>
<evidence type="ECO:0000256" key="2">
    <source>
        <dbReference type="PROSITE-ProRule" id="PRU00284"/>
    </source>
</evidence>
<feature type="transmembrane region" description="Helical" evidence="3">
    <location>
        <begin position="69"/>
        <end position="90"/>
    </location>
</feature>
<proteinExistence type="predicted"/>
<keyword evidence="1 2" id="KW-0807">Transducer</keyword>
<dbReference type="PROSITE" id="PS50111">
    <property type="entry name" value="CHEMOTAXIS_TRANSDUC_2"/>
    <property type="match status" value="1"/>
</dbReference>
<evidence type="ECO:0000259" key="4">
    <source>
        <dbReference type="PROSITE" id="PS50111"/>
    </source>
</evidence>
<keyword evidence="3" id="KW-0812">Transmembrane</keyword>
<feature type="transmembrane region" description="Helical" evidence="3">
    <location>
        <begin position="146"/>
        <end position="167"/>
    </location>
</feature>
<name>A0ABW0NW40_9HYPH</name>
<comment type="caution">
    <text evidence="5">The sequence shown here is derived from an EMBL/GenBank/DDBJ whole genome shotgun (WGS) entry which is preliminary data.</text>
</comment>
<dbReference type="PANTHER" id="PTHR32089">
    <property type="entry name" value="METHYL-ACCEPTING CHEMOTAXIS PROTEIN MCPB"/>
    <property type="match status" value="1"/>
</dbReference>
<dbReference type="PANTHER" id="PTHR32089:SF112">
    <property type="entry name" value="LYSOZYME-LIKE PROTEIN-RELATED"/>
    <property type="match status" value="1"/>
</dbReference>
<dbReference type="SMART" id="SM00283">
    <property type="entry name" value="MA"/>
    <property type="match status" value="1"/>
</dbReference>
<feature type="transmembrane region" description="Helical" evidence="3">
    <location>
        <begin position="122"/>
        <end position="140"/>
    </location>
</feature>
<keyword evidence="6" id="KW-1185">Reference proteome</keyword>
<feature type="domain" description="Methyl-accepting transducer" evidence="4">
    <location>
        <begin position="230"/>
        <end position="466"/>
    </location>
</feature>